<dbReference type="SUPFAM" id="SSF111369">
    <property type="entry name" value="HlyD-like secretion proteins"/>
    <property type="match status" value="1"/>
</dbReference>
<dbReference type="EMBL" id="FXTP01000007">
    <property type="protein sequence ID" value="SMO65594.1"/>
    <property type="molecule type" value="Genomic_DNA"/>
</dbReference>
<reference evidence="5 6" key="1">
    <citation type="submission" date="2017-05" db="EMBL/GenBank/DDBJ databases">
        <authorList>
            <person name="Varghese N."/>
            <person name="Submissions S."/>
        </authorList>
    </citation>
    <scope>NUCLEOTIDE SEQUENCE [LARGE SCALE GENOMIC DNA]</scope>
    <source>
        <strain evidence="5 6">DSM 21985</strain>
    </source>
</reference>
<dbReference type="Pfam" id="PF25917">
    <property type="entry name" value="BSH_RND"/>
    <property type="match status" value="1"/>
</dbReference>
<dbReference type="Gene3D" id="2.40.30.170">
    <property type="match status" value="1"/>
</dbReference>
<dbReference type="PROSITE" id="PS51257">
    <property type="entry name" value="PROKAR_LIPOPROTEIN"/>
    <property type="match status" value="1"/>
</dbReference>
<evidence type="ECO:0000256" key="3">
    <source>
        <dbReference type="SAM" id="SignalP"/>
    </source>
</evidence>
<accession>A0A521D1N8</accession>
<dbReference type="GO" id="GO:0060003">
    <property type="term" value="P:copper ion export"/>
    <property type="evidence" value="ECO:0007669"/>
    <property type="project" value="TreeGrafter"/>
</dbReference>
<evidence type="ECO:0000256" key="1">
    <source>
        <dbReference type="ARBA" id="ARBA00009477"/>
    </source>
</evidence>
<evidence type="ECO:0000256" key="2">
    <source>
        <dbReference type="ARBA" id="ARBA00022448"/>
    </source>
</evidence>
<dbReference type="InterPro" id="IPR058625">
    <property type="entry name" value="MdtA-like_BSH"/>
</dbReference>
<dbReference type="NCBIfam" id="TIGR01730">
    <property type="entry name" value="RND_mfp"/>
    <property type="match status" value="1"/>
</dbReference>
<organism evidence="5 6">
    <name type="scientific">Gracilimonas mengyeensis</name>
    <dbReference type="NCBI Taxonomy" id="1302730"/>
    <lineage>
        <taxon>Bacteria</taxon>
        <taxon>Pseudomonadati</taxon>
        <taxon>Balneolota</taxon>
        <taxon>Balneolia</taxon>
        <taxon>Balneolales</taxon>
        <taxon>Balneolaceae</taxon>
        <taxon>Gracilimonas</taxon>
    </lineage>
</organism>
<dbReference type="Gene3D" id="2.40.50.100">
    <property type="match status" value="1"/>
</dbReference>
<keyword evidence="3" id="KW-0732">Signal</keyword>
<gene>
    <name evidence="5" type="ORF">SAMN06265219_10740</name>
</gene>
<dbReference type="RefSeq" id="WP_185957233.1">
    <property type="nucleotide sequence ID" value="NZ_FXTP01000007.1"/>
</dbReference>
<dbReference type="InterPro" id="IPR006143">
    <property type="entry name" value="RND_pump_MFP"/>
</dbReference>
<dbReference type="PANTHER" id="PTHR30097:SF4">
    <property type="entry name" value="SLR6042 PROTEIN"/>
    <property type="match status" value="1"/>
</dbReference>
<keyword evidence="6" id="KW-1185">Reference proteome</keyword>
<keyword evidence="2" id="KW-0813">Transport</keyword>
<dbReference type="GO" id="GO:0030313">
    <property type="term" value="C:cell envelope"/>
    <property type="evidence" value="ECO:0007669"/>
    <property type="project" value="TreeGrafter"/>
</dbReference>
<evidence type="ECO:0000313" key="5">
    <source>
        <dbReference type="EMBL" id="SMO65594.1"/>
    </source>
</evidence>
<dbReference type="InterPro" id="IPR051909">
    <property type="entry name" value="MFP_Cation_Efflux"/>
</dbReference>
<dbReference type="GO" id="GO:0022857">
    <property type="term" value="F:transmembrane transporter activity"/>
    <property type="evidence" value="ECO:0007669"/>
    <property type="project" value="InterPro"/>
</dbReference>
<feature type="signal peptide" evidence="3">
    <location>
        <begin position="1"/>
        <end position="28"/>
    </location>
</feature>
<dbReference type="GO" id="GO:0016020">
    <property type="term" value="C:membrane"/>
    <property type="evidence" value="ECO:0007669"/>
    <property type="project" value="InterPro"/>
</dbReference>
<evidence type="ECO:0000313" key="6">
    <source>
        <dbReference type="Proteomes" id="UP000317557"/>
    </source>
</evidence>
<comment type="similarity">
    <text evidence="1">Belongs to the membrane fusion protein (MFP) (TC 8.A.1) family.</text>
</comment>
<proteinExistence type="inferred from homology"/>
<dbReference type="GO" id="GO:0015679">
    <property type="term" value="P:plasma membrane copper ion transport"/>
    <property type="evidence" value="ECO:0007669"/>
    <property type="project" value="TreeGrafter"/>
</dbReference>
<feature type="domain" description="Multidrug resistance protein MdtA-like barrel-sandwich hybrid" evidence="4">
    <location>
        <begin position="85"/>
        <end position="230"/>
    </location>
</feature>
<feature type="chain" id="PRO_5022044484" evidence="3">
    <location>
        <begin position="29"/>
        <end position="411"/>
    </location>
</feature>
<dbReference type="Proteomes" id="UP000317557">
    <property type="component" value="Unassembled WGS sequence"/>
</dbReference>
<sequence>MKSIKNSTLIFSFFGLLLVAACGGGDHAHEDEHAEEEGHTENALSVELSERQMEAVGIEIGQFSYLPLKNTVKANGMLELPPQKKADISALVAGQVSDINVIEGDRVETGDILATIEDPAIIDMQQHFIEASEQREFLQQDYERKKRLFDEEVGSAREFQESASRYRSNEARISGLRSKLELLGLNPEQVLEGRISSQVPVHSPLNGFVRLVEVNTGSYITPGDHMFEVIDNSELHIDLMVYEKDLHRVKEGQLLYFRYANQPTSELYKGEIFAVGKAFEQNPKAVRVHAHLMEEQSNLLPGLYVEAMIVTDEETVLSLPEEAVVSDGGQSYIFMVEEEEGHIEMEEASHSDEEEHRGTHLRAVPVVTGTSEEGYVEIRLLEEVAEESQVVTKGAFFVLSEMRKGEGGHHH</sequence>
<dbReference type="Gene3D" id="2.40.420.20">
    <property type="match status" value="1"/>
</dbReference>
<name>A0A521D1N8_9BACT</name>
<evidence type="ECO:0000259" key="4">
    <source>
        <dbReference type="Pfam" id="PF25917"/>
    </source>
</evidence>
<protein>
    <submittedName>
        <fullName evidence="5">Membrane fusion protein, cobalt-zinc-cadmium efflux system</fullName>
    </submittedName>
</protein>
<dbReference type="PANTHER" id="PTHR30097">
    <property type="entry name" value="CATION EFFLUX SYSTEM PROTEIN CUSB"/>
    <property type="match status" value="1"/>
</dbReference>
<dbReference type="AlphaFoldDB" id="A0A521D1N8"/>